<dbReference type="SUPFAM" id="SSF50800">
    <property type="entry name" value="PK beta-barrel domain-like"/>
    <property type="match status" value="1"/>
</dbReference>
<dbReference type="EMBL" id="BNJG01000003">
    <property type="protein sequence ID" value="GHO59519.1"/>
    <property type="molecule type" value="Genomic_DNA"/>
</dbReference>
<evidence type="ECO:0000313" key="2">
    <source>
        <dbReference type="EMBL" id="GHO59519.1"/>
    </source>
</evidence>
<dbReference type="RefSeq" id="WP_201375697.1">
    <property type="nucleotide sequence ID" value="NZ_BNJG01000003.1"/>
</dbReference>
<organism evidence="2 3">
    <name type="scientific">Ktedonobacter robiniae</name>
    <dbReference type="NCBI Taxonomy" id="2778365"/>
    <lineage>
        <taxon>Bacteria</taxon>
        <taxon>Bacillati</taxon>
        <taxon>Chloroflexota</taxon>
        <taxon>Ktedonobacteria</taxon>
        <taxon>Ktedonobacterales</taxon>
        <taxon>Ktedonobacteraceae</taxon>
        <taxon>Ktedonobacter</taxon>
    </lineage>
</organism>
<dbReference type="InterPro" id="IPR052353">
    <property type="entry name" value="Benzoxazolinone_Detox_Enz"/>
</dbReference>
<proteinExistence type="predicted"/>
<comment type="caution">
    <text evidence="2">The sequence shown here is derived from an EMBL/GenBank/DDBJ whole genome shotgun (WGS) entry which is preliminary data.</text>
</comment>
<dbReference type="PANTHER" id="PTHR30212:SF2">
    <property type="entry name" value="PROTEIN YIIM"/>
    <property type="match status" value="1"/>
</dbReference>
<accession>A0ABQ3V2X0</accession>
<reference evidence="2 3" key="1">
    <citation type="journal article" date="2021" name="Int. J. Syst. Evol. Microbiol.">
        <title>Reticulibacter mediterranei gen. nov., sp. nov., within the new family Reticulibacteraceae fam. nov., and Ktedonospora formicarum gen. nov., sp. nov., Ktedonobacter robiniae sp. nov., Dictyobacter formicarum sp. nov. and Dictyobacter arantiisoli sp. nov., belonging to the class Ktedonobacteria.</title>
        <authorList>
            <person name="Yabe S."/>
            <person name="Zheng Y."/>
            <person name="Wang C.M."/>
            <person name="Sakai Y."/>
            <person name="Abe K."/>
            <person name="Yokota A."/>
            <person name="Donadio S."/>
            <person name="Cavaletti L."/>
            <person name="Monciardini P."/>
        </authorList>
    </citation>
    <scope>NUCLEOTIDE SEQUENCE [LARGE SCALE GENOMIC DNA]</scope>
    <source>
        <strain evidence="2 3">SOSP1-30</strain>
    </source>
</reference>
<protein>
    <submittedName>
        <fullName evidence="2">Molybdenum cofactor biosynthesis protein</fullName>
    </submittedName>
</protein>
<gene>
    <name evidence="2" type="ORF">KSB_79940</name>
</gene>
<evidence type="ECO:0000259" key="1">
    <source>
        <dbReference type="PROSITE" id="PS51340"/>
    </source>
</evidence>
<dbReference type="Gene3D" id="2.40.33.20">
    <property type="entry name" value="PK beta-barrel domain-like"/>
    <property type="match status" value="1"/>
</dbReference>
<dbReference type="PANTHER" id="PTHR30212">
    <property type="entry name" value="PROTEIN YIIM"/>
    <property type="match status" value="1"/>
</dbReference>
<evidence type="ECO:0000313" key="3">
    <source>
        <dbReference type="Proteomes" id="UP000654345"/>
    </source>
</evidence>
<sequence length="224" mass="25513">MPTMRVISVNVGLPRTVNWEGKEFQTAIYKQPVEGRVRVRKENLDGDRQTDLKNHGGFDKAVYAYSADNYPYWQRELNRDELPWGSFGENLTLTGLNEREVRIGDIFRIGNASFQVTQPRTPCYKLEARLQQKRFIKPFQDSGLVGFYLAVLEEGDVAAGDPVELLKRDETSMTIAEVAAVIGDKSDLVALRRAAELEHFPPKVRAIFARSLRRKEASAQNRVR</sequence>
<dbReference type="InterPro" id="IPR005302">
    <property type="entry name" value="MoCF_Sase_C"/>
</dbReference>
<dbReference type="InterPro" id="IPR011037">
    <property type="entry name" value="Pyrv_Knase-like_insert_dom_sf"/>
</dbReference>
<feature type="domain" description="MOSC" evidence="1">
    <location>
        <begin position="31"/>
        <end position="166"/>
    </location>
</feature>
<keyword evidence="3" id="KW-1185">Reference proteome</keyword>
<name>A0ABQ3V2X0_9CHLR</name>
<dbReference type="Pfam" id="PF03473">
    <property type="entry name" value="MOSC"/>
    <property type="match status" value="1"/>
</dbReference>
<dbReference type="Proteomes" id="UP000654345">
    <property type="component" value="Unassembled WGS sequence"/>
</dbReference>
<dbReference type="PROSITE" id="PS51340">
    <property type="entry name" value="MOSC"/>
    <property type="match status" value="1"/>
</dbReference>